<keyword evidence="1" id="KW-0732">Signal</keyword>
<dbReference type="RefSeq" id="WP_173076062.1">
    <property type="nucleotide sequence ID" value="NZ_CP041345.1"/>
</dbReference>
<gene>
    <name evidence="3" type="ORF">FHG85_11580</name>
</gene>
<feature type="chain" id="PRO_5029630030" description="Fibrobacter succinogenes major paralogous domain-containing protein" evidence="1">
    <location>
        <begin position="20"/>
        <end position="541"/>
    </location>
</feature>
<dbReference type="KEGG" id="ttz:FHG85_11580"/>
<reference evidence="3 4" key="1">
    <citation type="submission" date="2019-07" db="EMBL/GenBank/DDBJ databases">
        <title>Thalassofilum flectens gen. nov., sp. nov., a novel moderate thermophilic anaerobe from a shallow sea hot spring in Kunashir Island (Russia), representing a new family in the order Bacteroidales, and proposal of Thalassofilacea fam. nov.</title>
        <authorList>
            <person name="Kochetkova T.V."/>
            <person name="Podosokorskaya O.A."/>
            <person name="Novikov A."/>
            <person name="Elcheninov A.G."/>
            <person name="Toshchakov S.V."/>
            <person name="Kublanov I.V."/>
        </authorList>
    </citation>
    <scope>NUCLEOTIDE SEQUENCE [LARGE SCALE GENOMIC DNA]</scope>
    <source>
        <strain evidence="3 4">38-H</strain>
    </source>
</reference>
<keyword evidence="4" id="KW-1185">Reference proteome</keyword>
<dbReference type="NCBIfam" id="TIGR02145">
    <property type="entry name" value="Fib_succ_major"/>
    <property type="match status" value="1"/>
</dbReference>
<dbReference type="EMBL" id="CP041345">
    <property type="protein sequence ID" value="QKG80877.1"/>
    <property type="molecule type" value="Genomic_DNA"/>
</dbReference>
<evidence type="ECO:0000313" key="4">
    <source>
        <dbReference type="Proteomes" id="UP000500961"/>
    </source>
</evidence>
<dbReference type="Proteomes" id="UP000500961">
    <property type="component" value="Chromosome"/>
</dbReference>
<evidence type="ECO:0000259" key="2">
    <source>
        <dbReference type="Pfam" id="PF09603"/>
    </source>
</evidence>
<dbReference type="AlphaFoldDB" id="A0A7D3XI21"/>
<sequence length="541" mass="57786">MKSIKLFVALLLISVMGMGQVPQKIAYQAVLRNADGTVIADENVDLKINFRVASLNGNVVYAETHNVDVNKQGIVSIILGDGNPVSGSFVDIPWDSEVFIEILVKTQNQNDFISLGTSQLVSVPYALMAKNGVSTIGQPGQTTYSNGDTWIASSRISVSDSSVNIAPGANHDPEKPIFTVTNSQGQVVMAVYESGVRFYVEEEGAKGAKGGFAVGGLSTTKASPDYYFSVNPSNTSIYFNNSVKGAKGGFAVGGLSTTKSDTAIYLTVKPEETNVFFENSNIKGAKGGFAVGGLSTGKSLLPGYYFQVLPDSTYVANTMVSYGNMMVAGDVLTSVGVADAPLTDVDGNTYKTVKIGQQVWMAENLRTSSYFDGTPIDPATYYKLTKPDSTIVFGHMYLVSAISAKNVCPTGWHVPTIEDWSALFTFVGGPEYVTNSAVLFKKLSEPYKDVLNGIYNWDPVSDPVTYATNETGFSARGAGVIIRSAATSSWYGQEVGMNAYFWVNPSGQTSYVVFSSSLGSVQVQNVSSGDPAYPVRCVKDN</sequence>
<proteinExistence type="predicted"/>
<evidence type="ECO:0000256" key="1">
    <source>
        <dbReference type="SAM" id="SignalP"/>
    </source>
</evidence>
<accession>A0A7D3XI21</accession>
<name>A0A7D3XI21_9BACT</name>
<feature type="domain" description="Fibrobacter succinogenes major paralogous" evidence="2">
    <location>
        <begin position="353"/>
        <end position="539"/>
    </location>
</feature>
<feature type="signal peptide" evidence="1">
    <location>
        <begin position="1"/>
        <end position="19"/>
    </location>
</feature>
<dbReference type="Pfam" id="PF09603">
    <property type="entry name" value="Fib_succ_major"/>
    <property type="match status" value="1"/>
</dbReference>
<dbReference type="InterPro" id="IPR011871">
    <property type="entry name" value="Fib_succ_major"/>
</dbReference>
<organism evidence="3 4">
    <name type="scientific">Tenuifilum thalassicum</name>
    <dbReference type="NCBI Taxonomy" id="2590900"/>
    <lineage>
        <taxon>Bacteria</taxon>
        <taxon>Pseudomonadati</taxon>
        <taxon>Bacteroidota</taxon>
        <taxon>Bacteroidia</taxon>
        <taxon>Bacteroidales</taxon>
        <taxon>Tenuifilaceae</taxon>
        <taxon>Tenuifilum</taxon>
    </lineage>
</organism>
<protein>
    <recommendedName>
        <fullName evidence="2">Fibrobacter succinogenes major paralogous domain-containing protein</fullName>
    </recommendedName>
</protein>
<evidence type="ECO:0000313" key="3">
    <source>
        <dbReference type="EMBL" id="QKG80877.1"/>
    </source>
</evidence>